<sequence length="698" mass="74381">TDKAINKNNAVGINISLGSTGWKDHAETVTEEARGSRITAGRTAAIIAKEDMTVKGSTVNAQDIHLKAGNNIHILSSENRSTTIEDYKAKSGSIGASISKGGYGIGASYGKGKGQIEETILTHTPSDITAKNTATLSGGNDTLIRGGTVKGNKIIANAGRMSIESEQDKKNYKETSKTSGLSISYTPGSAVTVSGGKGKTNTDSTYESVTKQAGIYAGKEGYDIQVKNNTRLKGAVIDSQAEKEKNKLTTGALTWENIENKAEYKAKAHGMTASTQSASKLNPAGLGYVPAVPVKGEADSTTYSAIADSIITTTKEKTEKEIRHDTENALNKLSEIFDKKKIEEKQELVNLMSQTGFTLIGDIADRKESELKRKAEEARKNNNSMEAETYEKAAGKWSESGTNRILLHGMLGAILSKEAGNGTGKGLTGAGLNAALQKELGKIKDKEVHKIASAAIGYIAGKETGAAIAWQATTYNYLSPKQNEQYQKELEEAKTEKEKTEITNKWLQIDETQKEKWLKKQEAGTYTDLSTIKDGYLPGVVILGNSNYSDFNWIQSATLNGLGAVTNIPWSGIDDKLLVTLPVRYRNAFGILGKTGILGAGAASFISIYNDYRIYSGGDLRKALAYDVGGTAANIFLSTGTAGMLTAAGIATVPGIFIGAGIAVGGGILIDRGIDTLKQDLILDKDKQLDNKGRGENN</sequence>
<keyword evidence="2" id="KW-1133">Transmembrane helix</keyword>
<name>A0A930BB90_9FIRM</name>
<keyword evidence="2" id="KW-0812">Transmembrane</keyword>
<organism evidence="3 4">
    <name type="scientific">Dialister invisus</name>
    <dbReference type="NCBI Taxonomy" id="218538"/>
    <lineage>
        <taxon>Bacteria</taxon>
        <taxon>Bacillati</taxon>
        <taxon>Bacillota</taxon>
        <taxon>Negativicutes</taxon>
        <taxon>Veillonellales</taxon>
        <taxon>Veillonellaceae</taxon>
        <taxon>Dialister</taxon>
    </lineage>
</organism>
<feature type="coiled-coil region" evidence="1">
    <location>
        <begin position="483"/>
        <end position="510"/>
    </location>
</feature>
<comment type="caution">
    <text evidence="3">The sequence shown here is derived from an EMBL/GenBank/DDBJ whole genome shotgun (WGS) entry which is preliminary data.</text>
</comment>
<reference evidence="3" key="1">
    <citation type="submission" date="2020-04" db="EMBL/GenBank/DDBJ databases">
        <title>Deep metagenomics examines the oral microbiome during advanced dental caries in children, revealing novel taxa and co-occurrences with host molecules.</title>
        <authorList>
            <person name="Baker J.L."/>
            <person name="Morton J.T."/>
            <person name="Dinis M."/>
            <person name="Alvarez R."/>
            <person name="Tran N.C."/>
            <person name="Knight R."/>
            <person name="Edlund A."/>
        </authorList>
    </citation>
    <scope>NUCLEOTIDE SEQUENCE</scope>
    <source>
        <strain evidence="3">JCVI_32_bin.14</strain>
    </source>
</reference>
<dbReference type="AlphaFoldDB" id="A0A930BB90"/>
<evidence type="ECO:0000256" key="1">
    <source>
        <dbReference type="SAM" id="Coils"/>
    </source>
</evidence>
<dbReference type="Pfam" id="PF13332">
    <property type="entry name" value="Fil_haemagg_2"/>
    <property type="match status" value="1"/>
</dbReference>
<dbReference type="GO" id="GO:0003824">
    <property type="term" value="F:catalytic activity"/>
    <property type="evidence" value="ECO:0007669"/>
    <property type="project" value="UniProtKB-ARBA"/>
</dbReference>
<dbReference type="InterPro" id="IPR025157">
    <property type="entry name" value="Hemagglutinin_rpt"/>
</dbReference>
<keyword evidence="2" id="KW-0472">Membrane</keyword>
<evidence type="ECO:0000313" key="4">
    <source>
        <dbReference type="Proteomes" id="UP000757890"/>
    </source>
</evidence>
<evidence type="ECO:0000256" key="2">
    <source>
        <dbReference type="SAM" id="Phobius"/>
    </source>
</evidence>
<feature type="non-terminal residue" evidence="3">
    <location>
        <position position="1"/>
    </location>
</feature>
<keyword evidence="1" id="KW-0175">Coiled coil</keyword>
<dbReference type="Proteomes" id="UP000757890">
    <property type="component" value="Unassembled WGS sequence"/>
</dbReference>
<gene>
    <name evidence="3" type="ORF">HXL70_06940</name>
</gene>
<evidence type="ECO:0000313" key="3">
    <source>
        <dbReference type="EMBL" id="MBF1129760.1"/>
    </source>
</evidence>
<protein>
    <submittedName>
        <fullName evidence="3">Hemagglutinin repeat-containing protein</fullName>
    </submittedName>
</protein>
<feature type="transmembrane region" description="Helical" evidence="2">
    <location>
        <begin position="644"/>
        <end position="670"/>
    </location>
</feature>
<proteinExistence type="predicted"/>
<accession>A0A930BB90</accession>
<dbReference type="EMBL" id="JABZMK010000051">
    <property type="protein sequence ID" value="MBF1129760.1"/>
    <property type="molecule type" value="Genomic_DNA"/>
</dbReference>